<dbReference type="EMBL" id="JMIH01000016">
    <property type="protein sequence ID" value="KEO74312.1"/>
    <property type="molecule type" value="Genomic_DNA"/>
</dbReference>
<dbReference type="PANTHER" id="PTHR30069">
    <property type="entry name" value="TONB-DEPENDENT OUTER MEMBRANE RECEPTOR"/>
    <property type="match status" value="1"/>
</dbReference>
<dbReference type="Pfam" id="PF07715">
    <property type="entry name" value="Plug"/>
    <property type="match status" value="1"/>
</dbReference>
<keyword evidence="4 8" id="KW-0812">Transmembrane</keyword>
<dbReference type="GO" id="GO:0009279">
    <property type="term" value="C:cell outer membrane"/>
    <property type="evidence" value="ECO:0007669"/>
    <property type="project" value="UniProtKB-SubCell"/>
</dbReference>
<dbReference type="Pfam" id="PF13715">
    <property type="entry name" value="CarbopepD_reg_2"/>
    <property type="match status" value="1"/>
</dbReference>
<comment type="similarity">
    <text evidence="8">Belongs to the TonB-dependent receptor family.</text>
</comment>
<dbReference type="OrthoDB" id="9768177at2"/>
<comment type="caution">
    <text evidence="11">The sequence shown here is derived from an EMBL/GenBank/DDBJ whole genome shotgun (WGS) entry which is preliminary data.</text>
</comment>
<keyword evidence="3 8" id="KW-1134">Transmembrane beta strand</keyword>
<organism evidence="11 12">
    <name type="scientific">Anditalea andensis</name>
    <dbReference type="NCBI Taxonomy" id="1048983"/>
    <lineage>
        <taxon>Bacteria</taxon>
        <taxon>Pseudomonadati</taxon>
        <taxon>Bacteroidota</taxon>
        <taxon>Cytophagia</taxon>
        <taxon>Cytophagales</taxon>
        <taxon>Cytophagaceae</taxon>
        <taxon>Anditalea</taxon>
    </lineage>
</organism>
<evidence type="ECO:0000256" key="5">
    <source>
        <dbReference type="ARBA" id="ARBA00022729"/>
    </source>
</evidence>
<keyword evidence="12" id="KW-1185">Reference proteome</keyword>
<dbReference type="InterPro" id="IPR023996">
    <property type="entry name" value="TonB-dep_OMP_SusC/RagA"/>
</dbReference>
<protein>
    <submittedName>
        <fullName evidence="11">Membrane receptor RagA</fullName>
    </submittedName>
</protein>
<dbReference type="eggNOG" id="COG4206">
    <property type="taxonomic scope" value="Bacteria"/>
</dbReference>
<evidence type="ECO:0000256" key="7">
    <source>
        <dbReference type="ARBA" id="ARBA00023237"/>
    </source>
</evidence>
<dbReference type="InterPro" id="IPR039426">
    <property type="entry name" value="TonB-dep_rcpt-like"/>
</dbReference>
<name>A0A074LKF4_9BACT</name>
<reference evidence="11 12" key="1">
    <citation type="submission" date="2014-04" db="EMBL/GenBank/DDBJ databases">
        <title>Characterization and application of a salt tolerant electro-active bacterium.</title>
        <authorList>
            <person name="Yang L."/>
            <person name="Wei S."/>
            <person name="Tay Q.X.M."/>
        </authorList>
    </citation>
    <scope>NUCLEOTIDE SEQUENCE [LARGE SCALE GENOMIC DNA]</scope>
    <source>
        <strain evidence="11 12">LY1</strain>
    </source>
</reference>
<evidence type="ECO:0000256" key="2">
    <source>
        <dbReference type="ARBA" id="ARBA00022448"/>
    </source>
</evidence>
<sequence length="1127" mass="124563">MKKILLNLFMCFMLANAAAYAQTISGRVISSEDDNVIPGVSVLLKGTSRGTVTDIDGRFTLDVSNIENPVLTFSFVGFLTQEINLQNRSTLEVILEPDLMRLEEVAVTAMGIEREQRKIGYAVSTVRSEDILQASPTNVASALYGKVPGVSISTNAGGATSAVAIDIRGGMNSLGFQRQPLLVVDGVISRNGEANNDGFWGDQRIRGNGILDINPENIESLTVLKGAAASALYGSDAASGVIIVTTKKGRVQDGIGVDFSATFGTENVGTLPKIQNTFGPGYARSINQSNFGANNEGFLMREVRDGRLWMGNPNTPGTINIPAPAGYSDGDFIAQPLLNAWGQFGPRFDGRDAIYWDGVVRPYVGHEDNMRNFYRTGYNEIYNVAISNTTEKGSHRFSYTRNNYRGIMEGGPQNKNTFSLNSNYLMTSKLDINLVANYMNEHVNNRPFMIDRLTNNYTGFLGAGNNIEWFRQNYRTSRGFRYVTAANREQDPNEAFLYNTAGTDYMNYFWDQRERQYDEYTNRLMGAATLNYSILDNFTIRARLGTDYTGYTSENKEPNTIPLAIGTSGYYSTASNKMNIIYGDVLATYNMDLASNLGMTVQLGYQAREERYMNTSQETQGGLSQVNWFSMSASNQNPRGYSRRETLVKDGLFGIIGFDFNDYLFIEASLRQERTSTLFPGNNVFYFPSVSAAFELSSAISLPSFIDFSKIRSSFGVVGNPPNFYTANVVYNAHPISGVPSLVPPSNYGNNELRNEIKREYEIGWETSFLRNRLGFNISYYNNKINDMINQLDVTSTTGASSIIQNVGSMSNYGVEVGINFTPIVRGDFNWQTVINSSFNRNRLLSLMPGTDFLQHSNIDNGSLYIRSQVGRPAGDILGYTLTRHENGELLVNDNGFYVPDYDNLVLLGNVQAKSVGGLINNFTYKNLFLNTVIDYSWGGQVVSPSIQYGRSAGVFEETLFGRDAETGGLPYYVNEQGNFVGAGNLTQGPSGQPIFNDGMLLDGVTAGGEPNATIIESGEYYRQSYYWGSYPGSGRTGTYETAVFDNNYIRMREISIGYQLPKSFAGKLRAQNLTLSAYGRNLFFIYKSIPHYDAEATVGTDWITRANIGNAGAVPRSIGLTLRGAF</sequence>
<dbReference type="SUPFAM" id="SSF56935">
    <property type="entry name" value="Porins"/>
    <property type="match status" value="1"/>
</dbReference>
<dbReference type="PANTHER" id="PTHR30069:SF29">
    <property type="entry name" value="HEMOGLOBIN AND HEMOGLOBIN-HAPTOGLOBIN-BINDING PROTEIN 1-RELATED"/>
    <property type="match status" value="1"/>
</dbReference>
<dbReference type="GO" id="GO:0015344">
    <property type="term" value="F:siderophore uptake transmembrane transporter activity"/>
    <property type="evidence" value="ECO:0007669"/>
    <property type="project" value="TreeGrafter"/>
</dbReference>
<keyword evidence="6 8" id="KW-0472">Membrane</keyword>
<keyword evidence="2 8" id="KW-0813">Transport</keyword>
<accession>A0A074LKF4</accession>
<dbReference type="Proteomes" id="UP000027821">
    <property type="component" value="Unassembled WGS sequence"/>
</dbReference>
<dbReference type="Gene3D" id="2.60.40.1120">
    <property type="entry name" value="Carboxypeptidase-like, regulatory domain"/>
    <property type="match status" value="1"/>
</dbReference>
<dbReference type="InterPro" id="IPR037066">
    <property type="entry name" value="Plug_dom_sf"/>
</dbReference>
<dbReference type="InterPro" id="IPR008969">
    <property type="entry name" value="CarboxyPept-like_regulatory"/>
</dbReference>
<feature type="signal peptide" evidence="9">
    <location>
        <begin position="1"/>
        <end position="21"/>
    </location>
</feature>
<dbReference type="SUPFAM" id="SSF49464">
    <property type="entry name" value="Carboxypeptidase regulatory domain-like"/>
    <property type="match status" value="1"/>
</dbReference>
<evidence type="ECO:0000256" key="8">
    <source>
        <dbReference type="PROSITE-ProRule" id="PRU01360"/>
    </source>
</evidence>
<dbReference type="NCBIfam" id="TIGR04057">
    <property type="entry name" value="SusC_RagA_signa"/>
    <property type="match status" value="1"/>
</dbReference>
<dbReference type="PROSITE" id="PS52016">
    <property type="entry name" value="TONB_DEPENDENT_REC_3"/>
    <property type="match status" value="1"/>
</dbReference>
<dbReference type="InterPro" id="IPR023997">
    <property type="entry name" value="TonB-dep_OMP_SusC/RagA_CS"/>
</dbReference>
<dbReference type="Gene3D" id="2.170.130.10">
    <property type="entry name" value="TonB-dependent receptor, plug domain"/>
    <property type="match status" value="1"/>
</dbReference>
<dbReference type="RefSeq" id="WP_035073357.1">
    <property type="nucleotide sequence ID" value="NZ_JMIH01000016.1"/>
</dbReference>
<keyword evidence="5 9" id="KW-0732">Signal</keyword>
<dbReference type="NCBIfam" id="TIGR04056">
    <property type="entry name" value="OMP_RagA_SusC"/>
    <property type="match status" value="1"/>
</dbReference>
<dbReference type="InterPro" id="IPR012910">
    <property type="entry name" value="Plug_dom"/>
</dbReference>
<comment type="subcellular location">
    <subcellularLocation>
        <location evidence="1 8">Cell outer membrane</location>
        <topology evidence="1 8">Multi-pass membrane protein</topology>
    </subcellularLocation>
</comment>
<evidence type="ECO:0000313" key="12">
    <source>
        <dbReference type="Proteomes" id="UP000027821"/>
    </source>
</evidence>
<feature type="domain" description="TonB-dependent receptor plug" evidence="10">
    <location>
        <begin position="116"/>
        <end position="241"/>
    </location>
</feature>
<feature type="chain" id="PRO_5001696136" evidence="9">
    <location>
        <begin position="22"/>
        <end position="1127"/>
    </location>
</feature>
<dbReference type="STRING" id="1048983.EL17_09285"/>
<evidence type="ECO:0000259" key="10">
    <source>
        <dbReference type="Pfam" id="PF07715"/>
    </source>
</evidence>
<evidence type="ECO:0000256" key="4">
    <source>
        <dbReference type="ARBA" id="ARBA00022692"/>
    </source>
</evidence>
<dbReference type="AlphaFoldDB" id="A0A074LKF4"/>
<keyword evidence="7 8" id="KW-0998">Cell outer membrane</keyword>
<dbReference type="InterPro" id="IPR036942">
    <property type="entry name" value="Beta-barrel_TonB_sf"/>
</dbReference>
<dbReference type="GO" id="GO:0044718">
    <property type="term" value="P:siderophore transmembrane transport"/>
    <property type="evidence" value="ECO:0007669"/>
    <property type="project" value="TreeGrafter"/>
</dbReference>
<evidence type="ECO:0000256" key="1">
    <source>
        <dbReference type="ARBA" id="ARBA00004571"/>
    </source>
</evidence>
<gene>
    <name evidence="11" type="ORF">EL17_09285</name>
</gene>
<proteinExistence type="inferred from homology"/>
<keyword evidence="11" id="KW-0675">Receptor</keyword>
<evidence type="ECO:0000256" key="3">
    <source>
        <dbReference type="ARBA" id="ARBA00022452"/>
    </source>
</evidence>
<evidence type="ECO:0000313" key="11">
    <source>
        <dbReference type="EMBL" id="KEO74312.1"/>
    </source>
</evidence>
<evidence type="ECO:0000256" key="9">
    <source>
        <dbReference type="SAM" id="SignalP"/>
    </source>
</evidence>
<dbReference type="Gene3D" id="2.40.170.20">
    <property type="entry name" value="TonB-dependent receptor, beta-barrel domain"/>
    <property type="match status" value="1"/>
</dbReference>
<evidence type="ECO:0000256" key="6">
    <source>
        <dbReference type="ARBA" id="ARBA00023136"/>
    </source>
</evidence>